<name>A0ABV7VU37_9GAMM</name>
<organism evidence="1 2">
    <name type="scientific">Bacterioplanoides pacificum</name>
    <dbReference type="NCBI Taxonomy" id="1171596"/>
    <lineage>
        <taxon>Bacteria</taxon>
        <taxon>Pseudomonadati</taxon>
        <taxon>Pseudomonadota</taxon>
        <taxon>Gammaproteobacteria</taxon>
        <taxon>Oceanospirillales</taxon>
        <taxon>Oceanospirillaceae</taxon>
        <taxon>Bacterioplanoides</taxon>
    </lineage>
</organism>
<dbReference type="GO" id="GO:0003887">
    <property type="term" value="F:DNA-directed DNA polymerase activity"/>
    <property type="evidence" value="ECO:0007669"/>
    <property type="project" value="UniProtKB-EC"/>
</dbReference>
<reference evidence="2" key="1">
    <citation type="journal article" date="2019" name="Int. J. Syst. Evol. Microbiol.">
        <title>The Global Catalogue of Microorganisms (GCM) 10K type strain sequencing project: providing services to taxonomists for standard genome sequencing and annotation.</title>
        <authorList>
            <consortium name="The Broad Institute Genomics Platform"/>
            <consortium name="The Broad Institute Genome Sequencing Center for Infectious Disease"/>
            <person name="Wu L."/>
            <person name="Ma J."/>
        </authorList>
    </citation>
    <scope>NUCLEOTIDE SEQUENCE [LARGE SCALE GENOMIC DNA]</scope>
    <source>
        <strain evidence="2">KCTC 42424</strain>
    </source>
</reference>
<dbReference type="PANTHER" id="PTHR38767:SF1">
    <property type="entry name" value="DNA POLYMERASE III SUBUNIT CHI"/>
    <property type="match status" value="1"/>
</dbReference>
<dbReference type="SUPFAM" id="SSF102400">
    <property type="entry name" value="DNA polymerase III chi subunit"/>
    <property type="match status" value="1"/>
</dbReference>
<evidence type="ECO:0000313" key="1">
    <source>
        <dbReference type="EMBL" id="MFC3680202.1"/>
    </source>
</evidence>
<keyword evidence="2" id="KW-1185">Reference proteome</keyword>
<dbReference type="PANTHER" id="PTHR38767">
    <property type="entry name" value="DNA POLYMERASE III SUBUNIT CHI"/>
    <property type="match status" value="1"/>
</dbReference>
<gene>
    <name evidence="1" type="ORF">ACFOMG_08825</name>
</gene>
<dbReference type="Gene3D" id="3.40.50.10110">
    <property type="entry name" value="DNA polymerase III subunit chi"/>
    <property type="match status" value="1"/>
</dbReference>
<dbReference type="EC" id="2.7.7.7" evidence="1"/>
<dbReference type="InterPro" id="IPR036768">
    <property type="entry name" value="PolIII_chi_sf"/>
</dbReference>
<dbReference type="Pfam" id="PF04364">
    <property type="entry name" value="DNA_pol3_chi"/>
    <property type="match status" value="1"/>
</dbReference>
<protein>
    <submittedName>
        <fullName evidence="1">DNA polymerase III subunit chi</fullName>
        <ecNumber evidence="1">2.7.7.7</ecNumber>
    </submittedName>
</protein>
<dbReference type="EMBL" id="JBHRYB010000005">
    <property type="protein sequence ID" value="MFC3680202.1"/>
    <property type="molecule type" value="Genomic_DNA"/>
</dbReference>
<dbReference type="InterPro" id="IPR007459">
    <property type="entry name" value="DNA_pol3_chi"/>
</dbReference>
<keyword evidence="1" id="KW-0548">Nucleotidyltransferase</keyword>
<comment type="caution">
    <text evidence="1">The sequence shown here is derived from an EMBL/GenBank/DDBJ whole genome shotgun (WGS) entry which is preliminary data.</text>
</comment>
<dbReference type="Proteomes" id="UP001595722">
    <property type="component" value="Unassembled WGS sequence"/>
</dbReference>
<sequence length="145" mass="16813">MTQVDFYVLGGQQINDQWLFACRLSEKAARQGKQILLQVDDAQQAQQLSELLWCHREGAFVPHALSNDNQAPADVDISIGWSTDPGHQHDVLINLSSKLPDFFSRFHRLVEVVVQHDRVLDYTRNHYKFLKDRGYPVTHTDMRLR</sequence>
<keyword evidence="1" id="KW-0808">Transferase</keyword>
<accession>A0ABV7VU37</accession>
<dbReference type="RefSeq" id="WP_376866079.1">
    <property type="nucleotide sequence ID" value="NZ_JBHRYB010000005.1"/>
</dbReference>
<proteinExistence type="predicted"/>
<evidence type="ECO:0000313" key="2">
    <source>
        <dbReference type="Proteomes" id="UP001595722"/>
    </source>
</evidence>